<reference evidence="10" key="1">
    <citation type="journal article" date="2006" name="Science">
        <title>Ancient noncoding elements conserved in the human genome.</title>
        <authorList>
            <person name="Venkatesh B."/>
            <person name="Kirkness E.F."/>
            <person name="Loh Y.H."/>
            <person name="Halpern A.L."/>
            <person name="Lee A.P."/>
            <person name="Johnson J."/>
            <person name="Dandona N."/>
            <person name="Viswanathan L.D."/>
            <person name="Tay A."/>
            <person name="Venter J.C."/>
            <person name="Strausberg R.L."/>
            <person name="Brenner S."/>
        </authorList>
    </citation>
    <scope>NUCLEOTIDE SEQUENCE [LARGE SCALE GENOMIC DNA]</scope>
</reference>
<accession>A0A4W3HQT5</accession>
<evidence type="ECO:0000256" key="2">
    <source>
        <dbReference type="ARBA" id="ARBA00009172"/>
    </source>
</evidence>
<dbReference type="GeneTree" id="ENSGT00530000063359"/>
<keyword evidence="5 8" id="KW-0472">Membrane</keyword>
<comment type="subcellular location">
    <subcellularLocation>
        <location evidence="1">Membrane</location>
        <topology evidence="1">Multi-pass membrane protein</topology>
    </subcellularLocation>
</comment>
<dbReference type="GeneID" id="103179302"/>
<feature type="transmembrane region" description="Helical" evidence="8">
    <location>
        <begin position="137"/>
        <end position="160"/>
    </location>
</feature>
<dbReference type="SUPFAM" id="SSF103473">
    <property type="entry name" value="MFS general substrate transporter"/>
    <property type="match status" value="1"/>
</dbReference>
<protein>
    <recommendedName>
        <fullName evidence="7">Protein unc-93 homolog A</fullName>
    </recommendedName>
</protein>
<dbReference type="InterPro" id="IPR036259">
    <property type="entry name" value="MFS_trans_sf"/>
</dbReference>
<dbReference type="CDD" id="cd17406">
    <property type="entry name" value="MFS_unc93A_like"/>
    <property type="match status" value="1"/>
</dbReference>
<reference evidence="9" key="5">
    <citation type="submission" date="2025-09" db="UniProtKB">
        <authorList>
            <consortium name="Ensembl"/>
        </authorList>
    </citation>
    <scope>IDENTIFICATION</scope>
</reference>
<reference evidence="9" key="4">
    <citation type="submission" date="2025-08" db="UniProtKB">
        <authorList>
            <consortium name="Ensembl"/>
        </authorList>
    </citation>
    <scope>IDENTIFICATION</scope>
</reference>
<evidence type="ECO:0000256" key="4">
    <source>
        <dbReference type="ARBA" id="ARBA00022989"/>
    </source>
</evidence>
<feature type="transmembrane region" description="Helical" evidence="8">
    <location>
        <begin position="204"/>
        <end position="226"/>
    </location>
</feature>
<dbReference type="AlphaFoldDB" id="A0A4W3HQT5"/>
<reference evidence="10" key="2">
    <citation type="journal article" date="2007" name="PLoS Biol.">
        <title>Survey sequencing and comparative analysis of the elephant shark (Callorhinchus milii) genome.</title>
        <authorList>
            <person name="Venkatesh B."/>
            <person name="Kirkness E.F."/>
            <person name="Loh Y.H."/>
            <person name="Halpern A.L."/>
            <person name="Lee A.P."/>
            <person name="Johnson J."/>
            <person name="Dandona N."/>
            <person name="Viswanathan L.D."/>
            <person name="Tay A."/>
            <person name="Venter J.C."/>
            <person name="Strausberg R.L."/>
            <person name="Brenner S."/>
        </authorList>
    </citation>
    <scope>NUCLEOTIDE SEQUENCE [LARGE SCALE GENOMIC DNA]</scope>
</reference>
<feature type="transmembrane region" description="Helical" evidence="8">
    <location>
        <begin position="39"/>
        <end position="62"/>
    </location>
</feature>
<dbReference type="Pfam" id="PF05978">
    <property type="entry name" value="UNC-93"/>
    <property type="match status" value="1"/>
</dbReference>
<comment type="similarity">
    <text evidence="2">Belongs to the unc-93 family.</text>
</comment>
<feature type="transmembrane region" description="Helical" evidence="8">
    <location>
        <begin position="94"/>
        <end position="117"/>
    </location>
</feature>
<evidence type="ECO:0000256" key="7">
    <source>
        <dbReference type="ARBA" id="ARBA00040854"/>
    </source>
</evidence>
<reference evidence="10" key="3">
    <citation type="journal article" date="2014" name="Nature">
        <title>Elephant shark genome provides unique insights into gnathostome evolution.</title>
        <authorList>
            <consortium name="International Elephant Shark Genome Sequencing Consortium"/>
            <person name="Venkatesh B."/>
            <person name="Lee A.P."/>
            <person name="Ravi V."/>
            <person name="Maurya A.K."/>
            <person name="Lian M.M."/>
            <person name="Swann J.B."/>
            <person name="Ohta Y."/>
            <person name="Flajnik M.F."/>
            <person name="Sutoh Y."/>
            <person name="Kasahara M."/>
            <person name="Hoon S."/>
            <person name="Gangu V."/>
            <person name="Roy S.W."/>
            <person name="Irimia M."/>
            <person name="Korzh V."/>
            <person name="Kondrychyn I."/>
            <person name="Lim Z.W."/>
            <person name="Tay B.H."/>
            <person name="Tohari S."/>
            <person name="Kong K.W."/>
            <person name="Ho S."/>
            <person name="Lorente-Galdos B."/>
            <person name="Quilez J."/>
            <person name="Marques-Bonet T."/>
            <person name="Raney B.J."/>
            <person name="Ingham P.W."/>
            <person name="Tay A."/>
            <person name="Hillier L.W."/>
            <person name="Minx P."/>
            <person name="Boehm T."/>
            <person name="Wilson R.K."/>
            <person name="Brenner S."/>
            <person name="Warren W.C."/>
        </authorList>
    </citation>
    <scope>NUCLEOTIDE SEQUENCE [LARGE SCALE GENOMIC DNA]</scope>
</reference>
<sequence>MKSNLKNVLVVSLGFFLLFTAFGGLQNIQSSLNSDDGLGVASLGVIYGALIFSSLFVPSLVIKYLGCKWTITVSMCCYVAYTFGNFYASWYTLIPTAVILGLGGAPLWAAKCTYLTINGNLYAKQYKKIGKDVVNQYFGIFFCLFQFSSVLGNLISSLVFQQYSAGDGDISEETLKFCGAYDCPQISNNFSSNITVERPSNSTIYTLLGIYSAVGVLAVILVAVFLDELDQQEVKRFREEKISVLSVLLSTVKHLRDKRQCLLILLTIYSGLEQGFLSGDYTKFYVTCALGIQYVGYSMICFGASNAIFSFLCGKLAQYIGRIVLYILATLTNVALIIALLLWKPQPEQMPVFFVFPGMWGFVDAVWQTQTNALYGDLFNKNKEAAFANYRLWESVGFVIAFASSNYLCVYVKLSVLLVVLVIGIMLYGVVEYIEFKNSTPGLEEKESIQMGEKSEAAGTDYVEPKMNIDGRETTAAIEDSAFVNQTKL</sequence>
<dbReference type="KEGG" id="cmk:103179302"/>
<evidence type="ECO:0000256" key="3">
    <source>
        <dbReference type="ARBA" id="ARBA00022692"/>
    </source>
</evidence>
<dbReference type="STRING" id="7868.ENSCMIP00000019668"/>
<dbReference type="GO" id="GO:0016020">
    <property type="term" value="C:membrane"/>
    <property type="evidence" value="ECO:0007669"/>
    <property type="project" value="UniProtKB-SubCell"/>
</dbReference>
<dbReference type="PANTHER" id="PTHR19444:SF13">
    <property type="entry name" value="PROTEIN UNC-93 HOMOLOG A"/>
    <property type="match status" value="1"/>
</dbReference>
<keyword evidence="3 8" id="KW-0812">Transmembrane</keyword>
<feature type="transmembrane region" description="Helical" evidence="8">
    <location>
        <begin position="323"/>
        <end position="343"/>
    </location>
</feature>
<dbReference type="InParanoid" id="A0A4W3HQT5"/>
<name>A0A4W3HQT5_CALMI</name>
<dbReference type="InterPro" id="IPR051951">
    <property type="entry name" value="UNC-93_regulatory"/>
</dbReference>
<feature type="transmembrane region" description="Helical" evidence="8">
    <location>
        <begin position="261"/>
        <end position="278"/>
    </location>
</feature>
<evidence type="ECO:0000313" key="9">
    <source>
        <dbReference type="Ensembl" id="ENSCMIP00000019668.1"/>
    </source>
</evidence>
<dbReference type="Gene3D" id="1.20.1250.20">
    <property type="entry name" value="MFS general substrate transporter like domains"/>
    <property type="match status" value="2"/>
</dbReference>
<evidence type="ECO:0000256" key="8">
    <source>
        <dbReference type="SAM" id="Phobius"/>
    </source>
</evidence>
<evidence type="ECO:0000256" key="6">
    <source>
        <dbReference type="ARBA" id="ARBA00023180"/>
    </source>
</evidence>
<gene>
    <name evidence="9" type="primary">unc93a</name>
</gene>
<keyword evidence="10" id="KW-1185">Reference proteome</keyword>
<evidence type="ECO:0000256" key="5">
    <source>
        <dbReference type="ARBA" id="ARBA00023136"/>
    </source>
</evidence>
<dbReference type="CTD" id="54346"/>
<keyword evidence="4 8" id="KW-1133">Transmembrane helix</keyword>
<organism evidence="9 10">
    <name type="scientific">Callorhinchus milii</name>
    <name type="common">Ghost shark</name>
    <dbReference type="NCBI Taxonomy" id="7868"/>
    <lineage>
        <taxon>Eukaryota</taxon>
        <taxon>Metazoa</taxon>
        <taxon>Chordata</taxon>
        <taxon>Craniata</taxon>
        <taxon>Vertebrata</taxon>
        <taxon>Chondrichthyes</taxon>
        <taxon>Holocephali</taxon>
        <taxon>Chimaeriformes</taxon>
        <taxon>Callorhinchidae</taxon>
        <taxon>Callorhinchus</taxon>
    </lineage>
</organism>
<keyword evidence="6" id="KW-0325">Glycoprotein</keyword>
<dbReference type="RefSeq" id="XP_007892711.1">
    <property type="nucleotide sequence ID" value="XM_007894520.2"/>
</dbReference>
<dbReference type="PANTHER" id="PTHR19444">
    <property type="entry name" value="UNC-93 RELATED"/>
    <property type="match status" value="1"/>
</dbReference>
<feature type="transmembrane region" description="Helical" evidence="8">
    <location>
        <begin position="69"/>
        <end position="88"/>
    </location>
</feature>
<dbReference type="FunFam" id="1.20.1250.20:FF:000290">
    <property type="entry name" value="Unc-93 homolog A"/>
    <property type="match status" value="1"/>
</dbReference>
<dbReference type="OrthoDB" id="78663at2759"/>
<evidence type="ECO:0000313" key="10">
    <source>
        <dbReference type="Proteomes" id="UP000314986"/>
    </source>
</evidence>
<dbReference type="Proteomes" id="UP000314986">
    <property type="component" value="Unassembled WGS sequence"/>
</dbReference>
<dbReference type="OMA" id="NTACIIA"/>
<feature type="transmembrane region" description="Helical" evidence="8">
    <location>
        <begin position="284"/>
        <end position="311"/>
    </location>
</feature>
<dbReference type="Ensembl" id="ENSCMIT00000020035.1">
    <property type="protein sequence ID" value="ENSCMIP00000019668.1"/>
    <property type="gene ID" value="ENSCMIG00000009142.1"/>
</dbReference>
<feature type="transmembrane region" description="Helical" evidence="8">
    <location>
        <begin position="414"/>
        <end position="431"/>
    </location>
</feature>
<evidence type="ECO:0000256" key="1">
    <source>
        <dbReference type="ARBA" id="ARBA00004141"/>
    </source>
</evidence>
<dbReference type="InterPro" id="IPR010291">
    <property type="entry name" value="Ion_channel_UNC-93"/>
</dbReference>
<proteinExistence type="inferred from homology"/>